<accession>A0A0K2TFZ9</accession>
<proteinExistence type="predicted"/>
<sequence>MTLLNKAWHYFLTP</sequence>
<evidence type="ECO:0000313" key="1">
    <source>
        <dbReference type="EMBL" id="CDW24800.1"/>
    </source>
</evidence>
<protein>
    <submittedName>
        <fullName evidence="1">Uncharacterized protein</fullName>
    </submittedName>
</protein>
<organism evidence="1">
    <name type="scientific">Lepeophtheirus salmonis</name>
    <name type="common">Salmon louse</name>
    <name type="synonym">Caligus salmonis</name>
    <dbReference type="NCBI Taxonomy" id="72036"/>
    <lineage>
        <taxon>Eukaryota</taxon>
        <taxon>Metazoa</taxon>
        <taxon>Ecdysozoa</taxon>
        <taxon>Arthropoda</taxon>
        <taxon>Crustacea</taxon>
        <taxon>Multicrustacea</taxon>
        <taxon>Hexanauplia</taxon>
        <taxon>Copepoda</taxon>
        <taxon>Siphonostomatoida</taxon>
        <taxon>Caligidae</taxon>
        <taxon>Lepeophtheirus</taxon>
    </lineage>
</organism>
<name>A0A0K2TFZ9_LEPSM</name>
<reference evidence="1" key="1">
    <citation type="submission" date="2014-05" db="EMBL/GenBank/DDBJ databases">
        <authorList>
            <person name="Chronopoulou M."/>
        </authorList>
    </citation>
    <scope>NUCLEOTIDE SEQUENCE</scope>
    <source>
        <tissue evidence="1">Whole organism</tissue>
    </source>
</reference>
<dbReference type="EMBL" id="HACA01007439">
    <property type="protein sequence ID" value="CDW24800.1"/>
    <property type="molecule type" value="Transcribed_RNA"/>
</dbReference>